<comment type="caution">
    <text evidence="1">The sequence shown here is derived from an EMBL/GenBank/DDBJ whole genome shotgun (WGS) entry which is preliminary data.</text>
</comment>
<protein>
    <submittedName>
        <fullName evidence="1">Uncharacterized protein</fullName>
    </submittedName>
</protein>
<dbReference type="Proteomes" id="UP001562425">
    <property type="component" value="Unassembled WGS sequence"/>
</dbReference>
<reference evidence="1 2" key="1">
    <citation type="submission" date="2024-05" db="EMBL/GenBank/DDBJ databases">
        <title>Culex pipiens pipiens assembly and annotation.</title>
        <authorList>
            <person name="Alout H."/>
            <person name="Durand T."/>
        </authorList>
    </citation>
    <scope>NUCLEOTIDE SEQUENCE [LARGE SCALE GENOMIC DNA]</scope>
    <source>
        <strain evidence="1">HA-2024</strain>
        <tissue evidence="1">Whole body</tissue>
    </source>
</reference>
<dbReference type="EMBL" id="JBEHCU010001368">
    <property type="protein sequence ID" value="KAL1403575.1"/>
    <property type="molecule type" value="Genomic_DNA"/>
</dbReference>
<proteinExistence type="predicted"/>
<gene>
    <name evidence="1" type="ORF">pipiens_000893</name>
</gene>
<accession>A0ABD1DV36</accession>
<name>A0ABD1DV36_CULPP</name>
<sequence>MEIRTFVIEMQ</sequence>
<evidence type="ECO:0000313" key="2">
    <source>
        <dbReference type="Proteomes" id="UP001562425"/>
    </source>
</evidence>
<organism evidence="1 2">
    <name type="scientific">Culex pipiens pipiens</name>
    <name type="common">Northern house mosquito</name>
    <dbReference type="NCBI Taxonomy" id="38569"/>
    <lineage>
        <taxon>Eukaryota</taxon>
        <taxon>Metazoa</taxon>
        <taxon>Ecdysozoa</taxon>
        <taxon>Arthropoda</taxon>
        <taxon>Hexapoda</taxon>
        <taxon>Insecta</taxon>
        <taxon>Pterygota</taxon>
        <taxon>Neoptera</taxon>
        <taxon>Endopterygota</taxon>
        <taxon>Diptera</taxon>
        <taxon>Nematocera</taxon>
        <taxon>Culicoidea</taxon>
        <taxon>Culicidae</taxon>
        <taxon>Culicinae</taxon>
        <taxon>Culicini</taxon>
        <taxon>Culex</taxon>
        <taxon>Culex</taxon>
    </lineage>
</organism>
<keyword evidence="2" id="KW-1185">Reference proteome</keyword>
<evidence type="ECO:0000313" key="1">
    <source>
        <dbReference type="EMBL" id="KAL1403575.1"/>
    </source>
</evidence>